<dbReference type="STRING" id="1460663.A0A177C899"/>
<dbReference type="Gene3D" id="2.60.120.260">
    <property type="entry name" value="Galactose-binding domain-like"/>
    <property type="match status" value="1"/>
</dbReference>
<dbReference type="InterPro" id="IPR005674">
    <property type="entry name" value="CocE/Ser_esterase"/>
</dbReference>
<dbReference type="SMART" id="SM00939">
    <property type="entry name" value="PepX_C"/>
    <property type="match status" value="1"/>
</dbReference>
<dbReference type="InterPro" id="IPR008979">
    <property type="entry name" value="Galactose-bd-like_sf"/>
</dbReference>
<dbReference type="PANTHER" id="PTHR43056:SF10">
    <property type="entry name" value="COCE_NOND FAMILY, PUTATIVE (AFU_ORTHOLOGUE AFUA_7G00600)-RELATED"/>
    <property type="match status" value="1"/>
</dbReference>
<dbReference type="RefSeq" id="XP_018034228.1">
    <property type="nucleotide sequence ID" value="XM_018176675.1"/>
</dbReference>
<dbReference type="InterPro" id="IPR000383">
    <property type="entry name" value="Xaa-Pro-like_dom"/>
</dbReference>
<dbReference type="PANTHER" id="PTHR43056">
    <property type="entry name" value="PEPTIDASE S9 PROLYL OLIGOPEPTIDASE"/>
    <property type="match status" value="1"/>
</dbReference>
<dbReference type="InParanoid" id="A0A177C899"/>
<dbReference type="Proteomes" id="UP000077069">
    <property type="component" value="Unassembled WGS sequence"/>
</dbReference>
<evidence type="ECO:0000256" key="1">
    <source>
        <dbReference type="ARBA" id="ARBA00022801"/>
    </source>
</evidence>
<dbReference type="Pfam" id="PF08530">
    <property type="entry name" value="PepX_C"/>
    <property type="match status" value="1"/>
</dbReference>
<dbReference type="Gene3D" id="1.10.3020.20">
    <property type="match status" value="1"/>
</dbReference>
<dbReference type="InterPro" id="IPR050585">
    <property type="entry name" value="Xaa-Pro_dipeptidyl-ppase/CocE"/>
</dbReference>
<accession>A0A177C899</accession>
<dbReference type="EMBL" id="KV441554">
    <property type="protein sequence ID" value="OAG03863.1"/>
    <property type="molecule type" value="Genomic_DNA"/>
</dbReference>
<sequence length="595" mass="67145">MPVPLQIAYKPVSKPEVGVNNYQGFTPGKTEVLRKGANPYNARPLDSNIRIDHDVEIKVRDGCRLYVDIYRPADVPENEKLPAVISWSCYGKKYSALHMLPICVWNCCVPKESLSGLEKFEGLDPVVWCPRGYAIVSVDSRGTGNSDGSIPIMGSQDAEDCYDVIEAIAAMRWSNGKVGMAGNSALAIIQWHVASLRPPHLAAIAPWEGSADIYREQFVRGGVFNMSNFDLITHYIIKTNNPGGGIEDFAEMYRRSPISNAYWEDKRADISKIQVPVFISGSDFSSIHTMGSVRGWLELPHDNKWIRWSSNQEWYELYCEPSSDRELHKYFDKFLRGENNDWDKTPKVRWSALQFGDREAIDDIEFADFPIPGTDYRDFFLCQDGLKEQAATADTVVSYDSTSTTSIAEFSYTFPQRSRLIGLPKAVLYMSCKEHNDMNVYIILRKRDKNGKLLFHLCFPFAAVPTGIKSIDEIPEKDRQSLNLHPGSVGVLRASHRRFIPEKSIHPQFPFHPHDTEEKIKPGEVVKLEIGIWSMGVDFDQGETISMQVGGSFPGIAEYSAFSKPRPEEEKNKGEHRIHIGPSTPSKIILPFVPL</sequence>
<dbReference type="SUPFAM" id="SSF49785">
    <property type="entry name" value="Galactose-binding domain-like"/>
    <property type="match status" value="1"/>
</dbReference>
<keyword evidence="4" id="KW-1185">Reference proteome</keyword>
<evidence type="ECO:0000313" key="4">
    <source>
        <dbReference type="Proteomes" id="UP000077069"/>
    </source>
</evidence>
<name>A0A177C899_9PLEO</name>
<protein>
    <submittedName>
        <fullName evidence="3">Alpha/beta-hydrolase</fullName>
    </submittedName>
</protein>
<dbReference type="OrthoDB" id="2578740at2759"/>
<reference evidence="3 4" key="1">
    <citation type="submission" date="2016-05" db="EMBL/GenBank/DDBJ databases">
        <title>Comparative analysis of secretome profiles of manganese(II)-oxidizing ascomycete fungi.</title>
        <authorList>
            <consortium name="DOE Joint Genome Institute"/>
            <person name="Zeiner C.A."/>
            <person name="Purvine S.O."/>
            <person name="Zink E.M."/>
            <person name="Wu S."/>
            <person name="Pasa-Tolic L."/>
            <person name="Chaput D.L."/>
            <person name="Haridas S."/>
            <person name="Grigoriev I.V."/>
            <person name="Santelli C.M."/>
            <person name="Hansel C.M."/>
        </authorList>
    </citation>
    <scope>NUCLEOTIDE SEQUENCE [LARGE SCALE GENOMIC DNA]</scope>
    <source>
        <strain evidence="3 4">AP3s5-JAC2a</strain>
    </source>
</reference>
<dbReference type="InterPro" id="IPR013736">
    <property type="entry name" value="Xaa-Pro_dipept_C"/>
</dbReference>
<dbReference type="GO" id="GO:0008239">
    <property type="term" value="F:dipeptidyl-peptidase activity"/>
    <property type="evidence" value="ECO:0007669"/>
    <property type="project" value="InterPro"/>
</dbReference>
<keyword evidence="1 3" id="KW-0378">Hydrolase</keyword>
<dbReference type="NCBIfam" id="TIGR00976">
    <property type="entry name" value="CocE_NonD"/>
    <property type="match status" value="1"/>
</dbReference>
<gene>
    <name evidence="3" type="ORF">CC84DRAFT_1149571</name>
</gene>
<organism evidence="3 4">
    <name type="scientific">Paraphaeosphaeria sporulosa</name>
    <dbReference type="NCBI Taxonomy" id="1460663"/>
    <lineage>
        <taxon>Eukaryota</taxon>
        <taxon>Fungi</taxon>
        <taxon>Dikarya</taxon>
        <taxon>Ascomycota</taxon>
        <taxon>Pezizomycotina</taxon>
        <taxon>Dothideomycetes</taxon>
        <taxon>Pleosporomycetidae</taxon>
        <taxon>Pleosporales</taxon>
        <taxon>Massarineae</taxon>
        <taxon>Didymosphaeriaceae</taxon>
        <taxon>Paraphaeosphaeria</taxon>
    </lineage>
</organism>
<dbReference type="SUPFAM" id="SSF53474">
    <property type="entry name" value="alpha/beta-Hydrolases"/>
    <property type="match status" value="1"/>
</dbReference>
<proteinExistence type="predicted"/>
<feature type="domain" description="Xaa-Pro dipeptidyl-peptidase C-terminal" evidence="2">
    <location>
        <begin position="328"/>
        <end position="589"/>
    </location>
</feature>
<dbReference type="Pfam" id="PF02129">
    <property type="entry name" value="Peptidase_S15"/>
    <property type="match status" value="1"/>
</dbReference>
<dbReference type="Gene3D" id="3.40.50.1820">
    <property type="entry name" value="alpha/beta hydrolase"/>
    <property type="match status" value="1"/>
</dbReference>
<dbReference type="InterPro" id="IPR029058">
    <property type="entry name" value="AB_hydrolase_fold"/>
</dbReference>
<evidence type="ECO:0000259" key="2">
    <source>
        <dbReference type="SMART" id="SM00939"/>
    </source>
</evidence>
<dbReference type="GeneID" id="28760161"/>
<evidence type="ECO:0000313" key="3">
    <source>
        <dbReference type="EMBL" id="OAG03863.1"/>
    </source>
</evidence>
<dbReference type="AlphaFoldDB" id="A0A177C899"/>